<dbReference type="RefSeq" id="WP_022968982.1">
    <property type="nucleotide sequence ID" value="NZ_ATVD01000002.1"/>
</dbReference>
<dbReference type="OrthoDB" id="8780615at2"/>
<protein>
    <submittedName>
        <fullName evidence="2">Uncharacterized protein</fullName>
    </submittedName>
</protein>
<proteinExistence type="predicted"/>
<dbReference type="eggNOG" id="ENOG50332QU">
    <property type="taxonomic scope" value="Bacteria"/>
</dbReference>
<name>A0A091AZD5_9GAMM</name>
<keyword evidence="3" id="KW-1185">Reference proteome</keyword>
<accession>A0A091AZD5</accession>
<feature type="transmembrane region" description="Helical" evidence="1">
    <location>
        <begin position="47"/>
        <end position="65"/>
    </location>
</feature>
<dbReference type="AlphaFoldDB" id="A0A091AZD5"/>
<keyword evidence="1" id="KW-0472">Membrane</keyword>
<keyword evidence="1" id="KW-1133">Transmembrane helix</keyword>
<dbReference type="PATRIC" id="fig|1121015.4.peg.396"/>
<reference evidence="2 3" key="1">
    <citation type="submission" date="2013-09" db="EMBL/GenBank/DDBJ databases">
        <title>Genome sequencing of Arenimonas oryziterrae.</title>
        <authorList>
            <person name="Chen F."/>
            <person name="Wang G."/>
        </authorList>
    </citation>
    <scope>NUCLEOTIDE SEQUENCE [LARGE SCALE GENOMIC DNA]</scope>
    <source>
        <strain evidence="2 3">YC6267</strain>
    </source>
</reference>
<dbReference type="EMBL" id="AVCI01000001">
    <property type="protein sequence ID" value="KFN44811.1"/>
    <property type="molecule type" value="Genomic_DNA"/>
</dbReference>
<evidence type="ECO:0000256" key="1">
    <source>
        <dbReference type="SAM" id="Phobius"/>
    </source>
</evidence>
<keyword evidence="1" id="KW-0812">Transmembrane</keyword>
<feature type="transmembrane region" description="Helical" evidence="1">
    <location>
        <begin position="115"/>
        <end position="131"/>
    </location>
</feature>
<dbReference type="STRING" id="1121015.GCA_000420545_01346"/>
<dbReference type="Proteomes" id="UP000029385">
    <property type="component" value="Unassembled WGS sequence"/>
</dbReference>
<feature type="transmembrane region" description="Helical" evidence="1">
    <location>
        <begin position="86"/>
        <end position="103"/>
    </location>
</feature>
<feature type="transmembrane region" description="Helical" evidence="1">
    <location>
        <begin position="21"/>
        <end position="41"/>
    </location>
</feature>
<evidence type="ECO:0000313" key="3">
    <source>
        <dbReference type="Proteomes" id="UP000029385"/>
    </source>
</evidence>
<evidence type="ECO:0000313" key="2">
    <source>
        <dbReference type="EMBL" id="KFN44811.1"/>
    </source>
</evidence>
<sequence>MTAMHPWRPDRADANEWRRPWKLLSLAIGMGWLLYGALNYSFGDWDVGISLLMGGLSYLLAPWSLRSLVLCWRERPRDWPLRSGMALFYGWLTVDGVYMLYHTALGHPTLRAENARTSAALFALCGALWFYRGSLRELVAELRNVRRQG</sequence>
<gene>
    <name evidence="2" type="ORF">N789_02005</name>
</gene>
<comment type="caution">
    <text evidence="2">The sequence shown here is derived from an EMBL/GenBank/DDBJ whole genome shotgun (WGS) entry which is preliminary data.</text>
</comment>
<organism evidence="2 3">
    <name type="scientific">Arenimonas oryziterrae DSM 21050 = YC6267</name>
    <dbReference type="NCBI Taxonomy" id="1121015"/>
    <lineage>
        <taxon>Bacteria</taxon>
        <taxon>Pseudomonadati</taxon>
        <taxon>Pseudomonadota</taxon>
        <taxon>Gammaproteobacteria</taxon>
        <taxon>Lysobacterales</taxon>
        <taxon>Lysobacteraceae</taxon>
        <taxon>Arenimonas</taxon>
    </lineage>
</organism>